<sequence>MKINIIHQFGTSASLLQNVDVENAYITADKIEKIEIVRTGEKGGGRSLKQGVGGLGTDTAAWELAGPVPFKRAVNDGEEVCNIKELVDKLVSVESGRRPCIGSNTTMDRLETSSFVEWFKVTYMSP</sequence>
<dbReference type="EMBL" id="VSRR010012575">
    <property type="protein sequence ID" value="MPC54710.1"/>
    <property type="molecule type" value="Genomic_DNA"/>
</dbReference>
<reference evidence="1 2" key="1">
    <citation type="submission" date="2019-05" db="EMBL/GenBank/DDBJ databases">
        <title>Another draft genome of Portunus trituberculatus and its Hox gene families provides insights of decapod evolution.</title>
        <authorList>
            <person name="Jeong J.-H."/>
            <person name="Song I."/>
            <person name="Kim S."/>
            <person name="Choi T."/>
            <person name="Kim D."/>
            <person name="Ryu S."/>
            <person name="Kim W."/>
        </authorList>
    </citation>
    <scope>NUCLEOTIDE SEQUENCE [LARGE SCALE GENOMIC DNA]</scope>
    <source>
        <tissue evidence="1">Muscle</tissue>
    </source>
</reference>
<evidence type="ECO:0000313" key="2">
    <source>
        <dbReference type="Proteomes" id="UP000324222"/>
    </source>
</evidence>
<evidence type="ECO:0000313" key="1">
    <source>
        <dbReference type="EMBL" id="MPC54710.1"/>
    </source>
</evidence>
<proteinExistence type="predicted"/>
<protein>
    <submittedName>
        <fullName evidence="1">Uncharacterized protein</fullName>
    </submittedName>
</protein>
<accession>A0A5B7G3L4</accession>
<dbReference type="Proteomes" id="UP000324222">
    <property type="component" value="Unassembled WGS sequence"/>
</dbReference>
<dbReference type="AlphaFoldDB" id="A0A5B7G3L4"/>
<comment type="caution">
    <text evidence="1">The sequence shown here is derived from an EMBL/GenBank/DDBJ whole genome shotgun (WGS) entry which is preliminary data.</text>
</comment>
<name>A0A5B7G3L4_PORTR</name>
<organism evidence="1 2">
    <name type="scientific">Portunus trituberculatus</name>
    <name type="common">Swimming crab</name>
    <name type="synonym">Neptunus trituberculatus</name>
    <dbReference type="NCBI Taxonomy" id="210409"/>
    <lineage>
        <taxon>Eukaryota</taxon>
        <taxon>Metazoa</taxon>
        <taxon>Ecdysozoa</taxon>
        <taxon>Arthropoda</taxon>
        <taxon>Crustacea</taxon>
        <taxon>Multicrustacea</taxon>
        <taxon>Malacostraca</taxon>
        <taxon>Eumalacostraca</taxon>
        <taxon>Eucarida</taxon>
        <taxon>Decapoda</taxon>
        <taxon>Pleocyemata</taxon>
        <taxon>Brachyura</taxon>
        <taxon>Eubrachyura</taxon>
        <taxon>Portunoidea</taxon>
        <taxon>Portunidae</taxon>
        <taxon>Portuninae</taxon>
        <taxon>Portunus</taxon>
    </lineage>
</organism>
<gene>
    <name evidence="1" type="ORF">E2C01_048636</name>
</gene>
<keyword evidence="2" id="KW-1185">Reference proteome</keyword>